<organism evidence="6 7">
    <name type="scientific">Jimgerdemannia flammicorona</name>
    <dbReference type="NCBI Taxonomy" id="994334"/>
    <lineage>
        <taxon>Eukaryota</taxon>
        <taxon>Fungi</taxon>
        <taxon>Fungi incertae sedis</taxon>
        <taxon>Mucoromycota</taxon>
        <taxon>Mucoromycotina</taxon>
        <taxon>Endogonomycetes</taxon>
        <taxon>Endogonales</taxon>
        <taxon>Endogonaceae</taxon>
        <taxon>Jimgerdemannia</taxon>
    </lineage>
</organism>
<evidence type="ECO:0000256" key="2">
    <source>
        <dbReference type="ARBA" id="ARBA00022768"/>
    </source>
</evidence>
<evidence type="ECO:0000313" key="6">
    <source>
        <dbReference type="EMBL" id="RUS34256.1"/>
    </source>
</evidence>
<dbReference type="SUPFAM" id="SSF50465">
    <property type="entry name" value="EF-Tu/eEF-1alpha/eIF2-gamma C-terminal domain"/>
    <property type="match status" value="1"/>
</dbReference>
<comment type="caution">
    <text evidence="6">The sequence shown here is derived from an EMBL/GenBank/DDBJ whole genome shotgun (WGS) entry which is preliminary data.</text>
</comment>
<keyword evidence="4" id="KW-0342">GTP-binding</keyword>
<dbReference type="Proteomes" id="UP000274822">
    <property type="component" value="Unassembled WGS sequence"/>
</dbReference>
<name>A0A433QWX1_9FUNG</name>
<dbReference type="GO" id="GO:0005525">
    <property type="term" value="F:GTP binding"/>
    <property type="evidence" value="ECO:0007669"/>
    <property type="project" value="UniProtKB-KW"/>
</dbReference>
<keyword evidence="6" id="KW-0396">Initiation factor</keyword>
<gene>
    <name evidence="6" type="ORF">BC938DRAFT_481602</name>
</gene>
<evidence type="ECO:0000256" key="3">
    <source>
        <dbReference type="ARBA" id="ARBA00022917"/>
    </source>
</evidence>
<dbReference type="AlphaFoldDB" id="A0A433QWX1"/>
<dbReference type="PANTHER" id="PTHR43721:SF9">
    <property type="entry name" value="GTP-BINDING PROTEIN 1"/>
    <property type="match status" value="1"/>
</dbReference>
<dbReference type="Gene3D" id="2.40.30.10">
    <property type="entry name" value="Translation factors"/>
    <property type="match status" value="1"/>
</dbReference>
<keyword evidence="7" id="KW-1185">Reference proteome</keyword>
<keyword evidence="3" id="KW-0648">Protein biosynthesis</keyword>
<dbReference type="GO" id="GO:0003746">
    <property type="term" value="F:translation elongation factor activity"/>
    <property type="evidence" value="ECO:0007669"/>
    <property type="project" value="UniProtKB-KW"/>
</dbReference>
<protein>
    <submittedName>
        <fullName evidence="6">Translation elongation factor EF1A/initiation factor IF2gamma</fullName>
    </submittedName>
</protein>
<dbReference type="EMBL" id="RBNJ01000632">
    <property type="protein sequence ID" value="RUS34256.1"/>
    <property type="molecule type" value="Genomic_DNA"/>
</dbReference>
<dbReference type="GO" id="GO:0003743">
    <property type="term" value="F:translation initiation factor activity"/>
    <property type="evidence" value="ECO:0007669"/>
    <property type="project" value="UniProtKB-KW"/>
</dbReference>
<dbReference type="FunFam" id="2.40.30.10:FF:000084">
    <property type="entry name" value="GTP-binding elongation factor Tu family"/>
    <property type="match status" value="1"/>
</dbReference>
<dbReference type="PANTHER" id="PTHR43721">
    <property type="entry name" value="ELONGATION FACTOR TU-RELATED"/>
    <property type="match status" value="1"/>
</dbReference>
<proteinExistence type="predicted"/>
<dbReference type="InterPro" id="IPR004160">
    <property type="entry name" value="Transl_elong_EFTu/EF1A_C"/>
</dbReference>
<dbReference type="CDD" id="cd03708">
    <property type="entry name" value="GTPBP_III"/>
    <property type="match status" value="1"/>
</dbReference>
<keyword evidence="2 6" id="KW-0251">Elongation factor</keyword>
<keyword evidence="1" id="KW-0547">Nucleotide-binding</keyword>
<dbReference type="InterPro" id="IPR009001">
    <property type="entry name" value="Transl_elong_EF1A/Init_IF2_C"/>
</dbReference>
<evidence type="ECO:0000256" key="1">
    <source>
        <dbReference type="ARBA" id="ARBA00022741"/>
    </source>
</evidence>
<reference evidence="6 7" key="1">
    <citation type="journal article" date="2018" name="New Phytol.">
        <title>Phylogenomics of Endogonaceae and evolution of mycorrhizas within Mucoromycota.</title>
        <authorList>
            <person name="Chang Y."/>
            <person name="Desiro A."/>
            <person name="Na H."/>
            <person name="Sandor L."/>
            <person name="Lipzen A."/>
            <person name="Clum A."/>
            <person name="Barry K."/>
            <person name="Grigoriev I.V."/>
            <person name="Martin F.M."/>
            <person name="Stajich J.E."/>
            <person name="Smith M.E."/>
            <person name="Bonito G."/>
            <person name="Spatafora J.W."/>
        </authorList>
    </citation>
    <scope>NUCLEOTIDE SEQUENCE [LARGE SCALE GENOMIC DNA]</scope>
    <source>
        <strain evidence="6 7">AD002</strain>
    </source>
</reference>
<dbReference type="Pfam" id="PF03143">
    <property type="entry name" value="GTP_EFTU_D3"/>
    <property type="match status" value="1"/>
</dbReference>
<sequence length="93" mass="10556">MSSSFSSCREFEAEILVLYHSTTIGQKYQAMLHCGGIRQTARIMNMDKTVLRTGDRALVFQFIKNPEYLKVGARLIFREGRTKGIGKVTRILA</sequence>
<evidence type="ECO:0000259" key="5">
    <source>
        <dbReference type="Pfam" id="PF03143"/>
    </source>
</evidence>
<evidence type="ECO:0000256" key="4">
    <source>
        <dbReference type="ARBA" id="ARBA00023134"/>
    </source>
</evidence>
<accession>A0A433QWX1</accession>
<feature type="domain" description="Translation elongation factor EFTu/EF1A C-terminal" evidence="5">
    <location>
        <begin position="6"/>
        <end position="91"/>
    </location>
</feature>
<evidence type="ECO:0000313" key="7">
    <source>
        <dbReference type="Proteomes" id="UP000274822"/>
    </source>
</evidence>
<dbReference type="InterPro" id="IPR050055">
    <property type="entry name" value="EF-Tu_GTPase"/>
</dbReference>